<organism evidence="1 2">
    <name type="scientific">Mycena albidolilacea</name>
    <dbReference type="NCBI Taxonomy" id="1033008"/>
    <lineage>
        <taxon>Eukaryota</taxon>
        <taxon>Fungi</taxon>
        <taxon>Dikarya</taxon>
        <taxon>Basidiomycota</taxon>
        <taxon>Agaricomycotina</taxon>
        <taxon>Agaricomycetes</taxon>
        <taxon>Agaricomycetidae</taxon>
        <taxon>Agaricales</taxon>
        <taxon>Marasmiineae</taxon>
        <taxon>Mycenaceae</taxon>
        <taxon>Mycena</taxon>
    </lineage>
</organism>
<name>A0AAD6ZLB4_9AGAR</name>
<keyword evidence="2" id="KW-1185">Reference proteome</keyword>
<sequence>RKSKLKTLNNKFEVQSVCKPPPLPVCTALVAQKMSEDNSRRHGPTTIQHQIARETGISILRDMVRSIAHTIDSEVAELRFPGKKTLFKVRGQLKAVGPMEEVHCDGHEKLGSKALRMGPVGIPIYGFRDHTGKILHLTDIPNDHDEDTIGHVYLDFVESTGEMPVQLTFNSGNETGLMKALQQELRLLADEFIELDWPSTVKLKSTDNIPIESLWSYWQTYAGRNIKEMILQGNANGLFAPGNPNHVNLFQWLWSRIVQLYLDEFQDHWNTTPRRSQKFKLLPMAVVLQRCMGTRNPFPPAGYCNSRSARLPSIQVPDPKRLFGSVILPNNSTHN</sequence>
<feature type="non-terminal residue" evidence="1">
    <location>
        <position position="1"/>
    </location>
</feature>
<proteinExistence type="predicted"/>
<comment type="caution">
    <text evidence="1">The sequence shown here is derived from an EMBL/GenBank/DDBJ whole genome shotgun (WGS) entry which is preliminary data.</text>
</comment>
<dbReference type="Proteomes" id="UP001218218">
    <property type="component" value="Unassembled WGS sequence"/>
</dbReference>
<evidence type="ECO:0000313" key="1">
    <source>
        <dbReference type="EMBL" id="KAJ7328317.1"/>
    </source>
</evidence>
<reference evidence="1" key="1">
    <citation type="submission" date="2023-03" db="EMBL/GenBank/DDBJ databases">
        <title>Massive genome expansion in bonnet fungi (Mycena s.s.) driven by repeated elements and novel gene families across ecological guilds.</title>
        <authorList>
            <consortium name="Lawrence Berkeley National Laboratory"/>
            <person name="Harder C.B."/>
            <person name="Miyauchi S."/>
            <person name="Viragh M."/>
            <person name="Kuo A."/>
            <person name="Thoen E."/>
            <person name="Andreopoulos B."/>
            <person name="Lu D."/>
            <person name="Skrede I."/>
            <person name="Drula E."/>
            <person name="Henrissat B."/>
            <person name="Morin E."/>
            <person name="Kohler A."/>
            <person name="Barry K."/>
            <person name="LaButti K."/>
            <person name="Morin E."/>
            <person name="Salamov A."/>
            <person name="Lipzen A."/>
            <person name="Mereny Z."/>
            <person name="Hegedus B."/>
            <person name="Baldrian P."/>
            <person name="Stursova M."/>
            <person name="Weitz H."/>
            <person name="Taylor A."/>
            <person name="Grigoriev I.V."/>
            <person name="Nagy L.G."/>
            <person name="Martin F."/>
            <person name="Kauserud H."/>
        </authorList>
    </citation>
    <scope>NUCLEOTIDE SEQUENCE</scope>
    <source>
        <strain evidence="1">CBHHK002</strain>
    </source>
</reference>
<gene>
    <name evidence="1" type="ORF">DFH08DRAFT_709632</name>
</gene>
<accession>A0AAD6ZLB4</accession>
<dbReference type="PANTHER" id="PTHR46177">
    <property type="entry name" value="INTEGRASE CATALYTIC DOMAIN-CONTAINING PROTEIN"/>
    <property type="match status" value="1"/>
</dbReference>
<evidence type="ECO:0000313" key="2">
    <source>
        <dbReference type="Proteomes" id="UP001218218"/>
    </source>
</evidence>
<dbReference type="PANTHER" id="PTHR46177:SF1">
    <property type="entry name" value="INTEGRASE CATALYTIC DOMAIN-CONTAINING PROTEIN"/>
    <property type="match status" value="1"/>
</dbReference>
<dbReference type="EMBL" id="JARIHO010000039">
    <property type="protein sequence ID" value="KAJ7328317.1"/>
    <property type="molecule type" value="Genomic_DNA"/>
</dbReference>
<dbReference type="AlphaFoldDB" id="A0AAD6ZLB4"/>
<protein>
    <submittedName>
        <fullName evidence="1">Uncharacterized protein</fullName>
    </submittedName>
</protein>